<sequence length="343" mass="37478">MLTADVGDTNENQDACCATWESRLPNPEAQKTRIPNPDPQKREVAAVSSMKKLCVWQIPCSPYGFPYGYLLVDSRPGPASRSLPPEALGTYLGRISCHREWINTCGIVLDNDNEQITSYHMPFAYSTRTGMERKGGGINQLHERRRPRPLCRTSACGRFIGDVSVTSITAEMFINAGSNRDEAKLTSGDSVTSLVSPLGDPFTDTSRETFVAATESDEKATTELLGSDTKDDASEGTTTAVTRHEETDITEVESHAEKSLAVSSRTTAPPPPSSRSCTSANSRTKTPATKLSKILPLFLFPKAVEKPEGRPPMVNIGLEGVQGRVRKIRDCEFGDELFFLVKS</sequence>
<reference evidence="2 3" key="1">
    <citation type="submission" date="2018-11" db="EMBL/GenBank/DDBJ databases">
        <authorList>
            <consortium name="Pathogen Informatics"/>
        </authorList>
    </citation>
    <scope>NUCLEOTIDE SEQUENCE [LARGE SCALE GENOMIC DNA]</scope>
</reference>
<dbReference type="WBParaSite" id="HPBE_0002023201-mRNA-1">
    <property type="protein sequence ID" value="HPBE_0002023201-mRNA-1"/>
    <property type="gene ID" value="HPBE_0002023201"/>
</dbReference>
<accession>A0A3P8FIF2</accession>
<dbReference type="Proteomes" id="UP000050761">
    <property type="component" value="Unassembled WGS sequence"/>
</dbReference>
<evidence type="ECO:0000313" key="4">
    <source>
        <dbReference type="WBParaSite" id="HPBE_0002023201-mRNA-1"/>
    </source>
</evidence>
<evidence type="ECO:0000256" key="1">
    <source>
        <dbReference type="SAM" id="MobiDB-lite"/>
    </source>
</evidence>
<dbReference type="EMBL" id="UZAH01031973">
    <property type="protein sequence ID" value="VDP18906.1"/>
    <property type="molecule type" value="Genomic_DNA"/>
</dbReference>
<gene>
    <name evidence="2" type="ORF">HPBE_LOCUS20231</name>
</gene>
<protein>
    <submittedName>
        <fullName evidence="2 4">Uncharacterized protein</fullName>
    </submittedName>
</protein>
<accession>A0A183GDC1</accession>
<name>A0A183GDC1_HELPZ</name>
<reference evidence="4" key="2">
    <citation type="submission" date="2019-09" db="UniProtKB">
        <authorList>
            <consortium name="WormBaseParasite"/>
        </authorList>
    </citation>
    <scope>IDENTIFICATION</scope>
</reference>
<organism evidence="3 4">
    <name type="scientific">Heligmosomoides polygyrus</name>
    <name type="common">Parasitic roundworm</name>
    <dbReference type="NCBI Taxonomy" id="6339"/>
    <lineage>
        <taxon>Eukaryota</taxon>
        <taxon>Metazoa</taxon>
        <taxon>Ecdysozoa</taxon>
        <taxon>Nematoda</taxon>
        <taxon>Chromadorea</taxon>
        <taxon>Rhabditida</taxon>
        <taxon>Rhabditina</taxon>
        <taxon>Rhabditomorpha</taxon>
        <taxon>Strongyloidea</taxon>
        <taxon>Heligmosomidae</taxon>
        <taxon>Heligmosomoides</taxon>
    </lineage>
</organism>
<dbReference type="AlphaFoldDB" id="A0A183GDC1"/>
<feature type="compositionally biased region" description="Basic and acidic residues" evidence="1">
    <location>
        <begin position="242"/>
        <end position="258"/>
    </location>
</feature>
<evidence type="ECO:0000313" key="3">
    <source>
        <dbReference type="Proteomes" id="UP000050761"/>
    </source>
</evidence>
<keyword evidence="3" id="KW-1185">Reference proteome</keyword>
<feature type="region of interest" description="Disordered" evidence="1">
    <location>
        <begin position="212"/>
        <end position="287"/>
    </location>
</feature>
<evidence type="ECO:0000313" key="2">
    <source>
        <dbReference type="EMBL" id="VDP18906.1"/>
    </source>
</evidence>
<proteinExistence type="predicted"/>